<gene>
    <name evidence="9" type="primary">rfbB</name>
    <name evidence="9" type="ORF">EVG15_00235</name>
</gene>
<comment type="cofactor">
    <cofactor evidence="2 7">
        <name>NAD(+)</name>
        <dbReference type="ChEBI" id="CHEBI:57540"/>
    </cofactor>
</comment>
<dbReference type="AlphaFoldDB" id="A0A519BQ09"/>
<feature type="domain" description="NAD(P)-binding" evidence="8">
    <location>
        <begin position="5"/>
        <end position="304"/>
    </location>
</feature>
<dbReference type="EC" id="4.2.1.46" evidence="4 7"/>
<dbReference type="GO" id="GO:0008460">
    <property type="term" value="F:dTDP-glucose 4,6-dehydratase activity"/>
    <property type="evidence" value="ECO:0007669"/>
    <property type="project" value="UniProtKB-EC"/>
</dbReference>
<evidence type="ECO:0000256" key="5">
    <source>
        <dbReference type="ARBA" id="ARBA00023027"/>
    </source>
</evidence>
<dbReference type="Gene3D" id="3.90.25.10">
    <property type="entry name" value="UDP-galactose 4-epimerase, domain 1"/>
    <property type="match status" value="1"/>
</dbReference>
<keyword evidence="5" id="KW-0520">NAD</keyword>
<comment type="caution">
    <text evidence="9">The sequence shown here is derived from an EMBL/GenBank/DDBJ whole genome shotgun (WGS) entry which is preliminary data.</text>
</comment>
<dbReference type="InterPro" id="IPR016040">
    <property type="entry name" value="NAD(P)-bd_dom"/>
</dbReference>
<dbReference type="Gene3D" id="3.40.50.720">
    <property type="entry name" value="NAD(P)-binding Rossmann-like Domain"/>
    <property type="match status" value="1"/>
</dbReference>
<evidence type="ECO:0000313" key="9">
    <source>
        <dbReference type="EMBL" id="RZD19350.1"/>
    </source>
</evidence>
<dbReference type="SUPFAM" id="SSF51735">
    <property type="entry name" value="NAD(P)-binding Rossmann-fold domains"/>
    <property type="match status" value="1"/>
</dbReference>
<evidence type="ECO:0000256" key="1">
    <source>
        <dbReference type="ARBA" id="ARBA00001539"/>
    </source>
</evidence>
<accession>A0A519BQ09</accession>
<dbReference type="GO" id="GO:0009225">
    <property type="term" value="P:nucleotide-sugar metabolic process"/>
    <property type="evidence" value="ECO:0007669"/>
    <property type="project" value="InterPro"/>
</dbReference>
<evidence type="ECO:0000256" key="3">
    <source>
        <dbReference type="ARBA" id="ARBA00008178"/>
    </source>
</evidence>
<protein>
    <recommendedName>
        <fullName evidence="4 7">dTDP-glucose 4,6-dehydratase</fullName>
        <ecNumber evidence="4 7">4.2.1.46</ecNumber>
    </recommendedName>
</protein>
<evidence type="ECO:0000259" key="8">
    <source>
        <dbReference type="Pfam" id="PF16363"/>
    </source>
</evidence>
<keyword evidence="6 7" id="KW-0456">Lyase</keyword>
<evidence type="ECO:0000256" key="6">
    <source>
        <dbReference type="ARBA" id="ARBA00023239"/>
    </source>
</evidence>
<dbReference type="PANTHER" id="PTHR43000">
    <property type="entry name" value="DTDP-D-GLUCOSE 4,6-DEHYDRATASE-RELATED"/>
    <property type="match status" value="1"/>
</dbReference>
<organism evidence="9 10">
    <name type="scientific">Candidatus Acididesulfobacter diazotrophicus</name>
    <dbReference type="NCBI Taxonomy" id="2597226"/>
    <lineage>
        <taxon>Bacteria</taxon>
        <taxon>Deltaproteobacteria</taxon>
        <taxon>Candidatus Acidulodesulfobacterales</taxon>
        <taxon>Candidatus Acididesulfobacter</taxon>
    </lineage>
</organism>
<comment type="catalytic activity">
    <reaction evidence="1 7">
        <text>dTDP-alpha-D-glucose = dTDP-4-dehydro-6-deoxy-alpha-D-glucose + H2O</text>
        <dbReference type="Rhea" id="RHEA:17221"/>
        <dbReference type="ChEBI" id="CHEBI:15377"/>
        <dbReference type="ChEBI" id="CHEBI:57477"/>
        <dbReference type="ChEBI" id="CHEBI:57649"/>
        <dbReference type="EC" id="4.2.1.46"/>
    </reaction>
</comment>
<reference evidence="9 10" key="1">
    <citation type="journal article" date="2019" name="ISME J.">
        <title>Insights into ecological role of a new deltaproteobacterial order Candidatus Acidulodesulfobacterales by metagenomics and metatranscriptomics.</title>
        <authorList>
            <person name="Tan S."/>
            <person name="Liu J."/>
            <person name="Fang Y."/>
            <person name="Hedlund B.P."/>
            <person name="Lian Z.H."/>
            <person name="Huang L.Y."/>
            <person name="Li J.T."/>
            <person name="Huang L.N."/>
            <person name="Li W.J."/>
            <person name="Jiang H.C."/>
            <person name="Dong H.L."/>
            <person name="Shu W.S."/>
        </authorList>
    </citation>
    <scope>NUCLEOTIDE SEQUENCE [LARGE SCALE GENOMIC DNA]</scope>
    <source>
        <strain evidence="9">AP1</strain>
    </source>
</reference>
<dbReference type="EMBL" id="SGBB01000001">
    <property type="protein sequence ID" value="RZD19350.1"/>
    <property type="molecule type" value="Genomic_DNA"/>
</dbReference>
<dbReference type="CDD" id="cd05246">
    <property type="entry name" value="dTDP_GD_SDR_e"/>
    <property type="match status" value="1"/>
</dbReference>
<sequence>MKTYLVTGGLGFIGTNFIKYVASNRKDIKIINIDSVTYAANPDNIDEEKTINYKFYKIDIANNDELSEIFKKNKIDYVVNFAAESHVDRSILNPSIFIKTNVEGTLNLLKLSLEYKIEKFLQISTDEVYGSLGKEGLFTEKTPLSPRSPYSASKASADMLAMSFFHTYGMPVLITRCSNNYGQYQFPEKLIPLTIINALTGKDIPLYGDGKNIRDWVYVDDHVKGVLAVLEKGEFGEVYNIGGRSEMQNIDIISLILKKLNKPLSLIKYVKDRAGHDRRYAIDFSKINKELEFNPQLNLDKGLDLTINWYLENRKWWGKIISGDYRNYYKIMYERGK</sequence>
<proteinExistence type="inferred from homology"/>
<dbReference type="Pfam" id="PF16363">
    <property type="entry name" value="GDP_Man_Dehyd"/>
    <property type="match status" value="1"/>
</dbReference>
<evidence type="ECO:0000256" key="2">
    <source>
        <dbReference type="ARBA" id="ARBA00001911"/>
    </source>
</evidence>
<evidence type="ECO:0000313" key="10">
    <source>
        <dbReference type="Proteomes" id="UP000319296"/>
    </source>
</evidence>
<evidence type="ECO:0000256" key="7">
    <source>
        <dbReference type="RuleBase" id="RU004473"/>
    </source>
</evidence>
<evidence type="ECO:0000256" key="4">
    <source>
        <dbReference type="ARBA" id="ARBA00011990"/>
    </source>
</evidence>
<comment type="similarity">
    <text evidence="3 7">Belongs to the NAD(P)-dependent epimerase/dehydratase family. dTDP-glucose dehydratase subfamily.</text>
</comment>
<dbReference type="NCBIfam" id="TIGR01181">
    <property type="entry name" value="dTDP_gluc_dehyt"/>
    <property type="match status" value="1"/>
</dbReference>
<dbReference type="Proteomes" id="UP000319296">
    <property type="component" value="Unassembled WGS sequence"/>
</dbReference>
<dbReference type="InterPro" id="IPR005888">
    <property type="entry name" value="dTDP_Gluc_deHydtase"/>
</dbReference>
<name>A0A519BQ09_9DELT</name>
<dbReference type="InterPro" id="IPR036291">
    <property type="entry name" value="NAD(P)-bd_dom_sf"/>
</dbReference>